<keyword evidence="2 3" id="KW-0186">Copper</keyword>
<gene>
    <name evidence="6" type="ORF">SAMN02745172_00271</name>
</gene>
<evidence type="ECO:0000256" key="4">
    <source>
        <dbReference type="PIRSR" id="PIRSR603782-2"/>
    </source>
</evidence>
<dbReference type="Gene3D" id="3.40.30.10">
    <property type="entry name" value="Glutaredoxin"/>
    <property type="match status" value="1"/>
</dbReference>
<evidence type="ECO:0000259" key="5">
    <source>
        <dbReference type="PROSITE" id="PS51352"/>
    </source>
</evidence>
<dbReference type="InterPro" id="IPR013766">
    <property type="entry name" value="Thioredoxin_domain"/>
</dbReference>
<accession>A0A1M7Z698</accession>
<keyword evidence="7" id="KW-1185">Reference proteome</keyword>
<feature type="domain" description="Thioredoxin" evidence="5">
    <location>
        <begin position="39"/>
        <end position="202"/>
    </location>
</feature>
<evidence type="ECO:0000313" key="6">
    <source>
        <dbReference type="EMBL" id="SHO60374.1"/>
    </source>
</evidence>
<sequence>MRPGKSPRFTLWTLAVVAVLGVGIAVAGWAGSRMFGGSSSAVTIGGPFTLTGTDGQQVTEKNFEGKARAMFFGFTYCPDVCPTTLADAGNWLNALGDKAKDITFVFVSVDPERDTPSQMKDYLSAFDPRIVGLTGSMDEIKKIERNYRVYARKVKTGEGADDYTMDHSASVLLFDRNGNFAGTVDYTEPEAETIEKLKKLVG</sequence>
<dbReference type="EMBL" id="FRXO01000001">
    <property type="protein sequence ID" value="SHO60374.1"/>
    <property type="molecule type" value="Genomic_DNA"/>
</dbReference>
<dbReference type="Pfam" id="PF02630">
    <property type="entry name" value="SCO1-SenC"/>
    <property type="match status" value="1"/>
</dbReference>
<feature type="disulfide bond" description="Redox-active" evidence="4">
    <location>
        <begin position="77"/>
        <end position="81"/>
    </location>
</feature>
<keyword evidence="4" id="KW-1015">Disulfide bond</keyword>
<dbReference type="OrthoDB" id="9790194at2"/>
<feature type="binding site" evidence="3">
    <location>
        <position position="81"/>
    </location>
    <ligand>
        <name>Cu cation</name>
        <dbReference type="ChEBI" id="CHEBI:23378"/>
    </ligand>
</feature>
<dbReference type="STRING" id="1123029.SAMN02745172_00271"/>
<dbReference type="PROSITE" id="PS51352">
    <property type="entry name" value="THIOREDOXIN_2"/>
    <property type="match status" value="1"/>
</dbReference>
<dbReference type="CDD" id="cd02968">
    <property type="entry name" value="SCO"/>
    <property type="match status" value="1"/>
</dbReference>
<dbReference type="PANTHER" id="PTHR12151">
    <property type="entry name" value="ELECTRON TRANSPORT PROTIN SCO1/SENC FAMILY MEMBER"/>
    <property type="match status" value="1"/>
</dbReference>
<dbReference type="RefSeq" id="WP_073625404.1">
    <property type="nucleotide sequence ID" value="NZ_FRXO01000001.1"/>
</dbReference>
<feature type="binding site" evidence="3">
    <location>
        <position position="77"/>
    </location>
    <ligand>
        <name>Cu cation</name>
        <dbReference type="ChEBI" id="CHEBI:23378"/>
    </ligand>
</feature>
<dbReference type="Proteomes" id="UP000186406">
    <property type="component" value="Unassembled WGS sequence"/>
</dbReference>
<dbReference type="GO" id="GO:0046872">
    <property type="term" value="F:metal ion binding"/>
    <property type="evidence" value="ECO:0007669"/>
    <property type="project" value="UniProtKB-KW"/>
</dbReference>
<protein>
    <submittedName>
        <fullName evidence="6">Protein SCO1/2</fullName>
    </submittedName>
</protein>
<evidence type="ECO:0000256" key="1">
    <source>
        <dbReference type="ARBA" id="ARBA00010996"/>
    </source>
</evidence>
<evidence type="ECO:0000256" key="2">
    <source>
        <dbReference type="ARBA" id="ARBA00023008"/>
    </source>
</evidence>
<feature type="binding site" evidence="3">
    <location>
        <position position="167"/>
    </location>
    <ligand>
        <name>Cu cation</name>
        <dbReference type="ChEBI" id="CHEBI:23378"/>
    </ligand>
</feature>
<dbReference type="InterPro" id="IPR036249">
    <property type="entry name" value="Thioredoxin-like_sf"/>
</dbReference>
<keyword evidence="3" id="KW-0479">Metal-binding</keyword>
<dbReference type="InterPro" id="IPR003782">
    <property type="entry name" value="SCO1/SenC"/>
</dbReference>
<organism evidence="6 7">
    <name type="scientific">Pseudoxanthobacter soli DSM 19599</name>
    <dbReference type="NCBI Taxonomy" id="1123029"/>
    <lineage>
        <taxon>Bacteria</taxon>
        <taxon>Pseudomonadati</taxon>
        <taxon>Pseudomonadota</taxon>
        <taxon>Alphaproteobacteria</taxon>
        <taxon>Hyphomicrobiales</taxon>
        <taxon>Segnochrobactraceae</taxon>
        <taxon>Pseudoxanthobacter</taxon>
    </lineage>
</organism>
<evidence type="ECO:0000313" key="7">
    <source>
        <dbReference type="Proteomes" id="UP000186406"/>
    </source>
</evidence>
<dbReference type="SUPFAM" id="SSF52833">
    <property type="entry name" value="Thioredoxin-like"/>
    <property type="match status" value="1"/>
</dbReference>
<dbReference type="PANTHER" id="PTHR12151:SF25">
    <property type="entry name" value="LINALOOL DEHYDRATASE_ISOMERASE DOMAIN-CONTAINING PROTEIN"/>
    <property type="match status" value="1"/>
</dbReference>
<name>A0A1M7Z698_9HYPH</name>
<reference evidence="6 7" key="1">
    <citation type="submission" date="2016-12" db="EMBL/GenBank/DDBJ databases">
        <authorList>
            <person name="Song W.-J."/>
            <person name="Kurnit D.M."/>
        </authorList>
    </citation>
    <scope>NUCLEOTIDE SEQUENCE [LARGE SCALE GENOMIC DNA]</scope>
    <source>
        <strain evidence="6 7">DSM 19599</strain>
    </source>
</reference>
<proteinExistence type="inferred from homology"/>
<dbReference type="FunFam" id="3.40.30.10:FF:000013">
    <property type="entry name" value="Blast:Protein SCO1 homolog, mitochondrial"/>
    <property type="match status" value="1"/>
</dbReference>
<comment type="similarity">
    <text evidence="1">Belongs to the SCO1/2 family.</text>
</comment>
<dbReference type="AlphaFoldDB" id="A0A1M7Z698"/>
<evidence type="ECO:0000256" key="3">
    <source>
        <dbReference type="PIRSR" id="PIRSR603782-1"/>
    </source>
</evidence>